<dbReference type="NCBIfam" id="NF004044">
    <property type="entry name" value="PRK05561.1"/>
    <property type="match status" value="1"/>
</dbReference>
<feature type="DNA-binding region" description="HMG box" evidence="6">
    <location>
        <begin position="832"/>
        <end position="895"/>
    </location>
</feature>
<evidence type="ECO:0000256" key="3">
    <source>
        <dbReference type="ARBA" id="ARBA00023029"/>
    </source>
</evidence>
<dbReference type="SUPFAM" id="SSF56719">
    <property type="entry name" value="Type II DNA topoisomerase"/>
    <property type="match status" value="1"/>
</dbReference>
<dbReference type="Gene3D" id="1.10.30.10">
    <property type="entry name" value="High mobility group box domain"/>
    <property type="match status" value="1"/>
</dbReference>
<keyword evidence="6" id="KW-0539">Nucleus</keyword>
<dbReference type="Gene3D" id="1.10.268.10">
    <property type="entry name" value="Topoisomerase, domain 3"/>
    <property type="match status" value="1"/>
</dbReference>
<dbReference type="EC" id="5.6.2.2" evidence="2"/>
<feature type="domain" description="Topo IIA-type catalytic" evidence="10">
    <location>
        <begin position="88"/>
        <end position="583"/>
    </location>
</feature>
<accession>C1N3Z1</accession>
<dbReference type="RefSeq" id="XP_003062700.1">
    <property type="nucleotide sequence ID" value="XM_003062654.1"/>
</dbReference>
<evidence type="ECO:0000256" key="4">
    <source>
        <dbReference type="ARBA" id="ARBA00023125"/>
    </source>
</evidence>
<dbReference type="InterPro" id="IPR035516">
    <property type="entry name" value="Gyrase/topoIV_suA_C"/>
</dbReference>
<name>C1N3Z1_MICPC</name>
<feature type="region of interest" description="Disordered" evidence="8">
    <location>
        <begin position="882"/>
        <end position="917"/>
    </location>
</feature>
<keyword evidence="3 7" id="KW-0799">Topoisomerase</keyword>
<dbReference type="PANTHER" id="PTHR43493">
    <property type="entry name" value="DNA GYRASE/TOPOISOMERASE SUBUNIT A"/>
    <property type="match status" value="1"/>
</dbReference>
<dbReference type="EMBL" id="GG663746">
    <property type="protein sequence ID" value="EEH53519.1"/>
    <property type="molecule type" value="Genomic_DNA"/>
</dbReference>
<dbReference type="GO" id="GO:0003918">
    <property type="term" value="F:DNA topoisomerase type II (double strand cut, ATP-hydrolyzing) activity"/>
    <property type="evidence" value="ECO:0007669"/>
    <property type="project" value="UniProtKB-EC"/>
</dbReference>
<dbReference type="GeneID" id="9688140"/>
<dbReference type="GO" id="GO:0009330">
    <property type="term" value="C:DNA topoisomerase type II (double strand cut, ATP-hydrolyzing) complex"/>
    <property type="evidence" value="ECO:0007669"/>
    <property type="project" value="TreeGrafter"/>
</dbReference>
<evidence type="ECO:0000256" key="8">
    <source>
        <dbReference type="SAM" id="MobiDB-lite"/>
    </source>
</evidence>
<dbReference type="OMA" id="FRCESIE"/>
<evidence type="ECO:0000256" key="5">
    <source>
        <dbReference type="ARBA" id="ARBA00023235"/>
    </source>
</evidence>
<organism evidence="12">
    <name type="scientific">Micromonas pusilla (strain CCMP1545)</name>
    <name type="common">Picoplanktonic green alga</name>
    <dbReference type="NCBI Taxonomy" id="564608"/>
    <lineage>
        <taxon>Eukaryota</taxon>
        <taxon>Viridiplantae</taxon>
        <taxon>Chlorophyta</taxon>
        <taxon>Mamiellophyceae</taxon>
        <taxon>Mamiellales</taxon>
        <taxon>Mamiellaceae</taxon>
        <taxon>Micromonas</taxon>
    </lineage>
</organism>
<dbReference type="SUPFAM" id="SSF47095">
    <property type="entry name" value="HMG-box"/>
    <property type="match status" value="1"/>
</dbReference>
<dbReference type="Gene3D" id="2.120.10.90">
    <property type="entry name" value="DNA gyrase/topoisomerase IV, subunit A, C-terminal"/>
    <property type="match status" value="2"/>
</dbReference>
<dbReference type="Pfam" id="PF03989">
    <property type="entry name" value="DNA_gyraseA_C"/>
    <property type="match status" value="6"/>
</dbReference>
<dbReference type="PROSITE" id="PS52040">
    <property type="entry name" value="TOPO_IIA"/>
    <property type="match status" value="1"/>
</dbReference>
<dbReference type="SMART" id="SM00434">
    <property type="entry name" value="TOP4c"/>
    <property type="match status" value="1"/>
</dbReference>
<dbReference type="Gene3D" id="3.30.1360.40">
    <property type="match status" value="1"/>
</dbReference>
<dbReference type="KEGG" id="mpp:MICPUCDRAFT_52348"/>
<dbReference type="SUPFAM" id="SSF101904">
    <property type="entry name" value="GyrA/ParC C-terminal domain-like"/>
    <property type="match status" value="3"/>
</dbReference>
<protein>
    <recommendedName>
        <fullName evidence="2">DNA topoisomerase (ATP-hydrolyzing)</fullName>
        <ecNumber evidence="2">5.6.2.2</ecNumber>
    </recommendedName>
</protein>
<evidence type="ECO:0000313" key="12">
    <source>
        <dbReference type="Proteomes" id="UP000001876"/>
    </source>
</evidence>
<evidence type="ECO:0000259" key="10">
    <source>
        <dbReference type="PROSITE" id="PS52040"/>
    </source>
</evidence>
<dbReference type="CDD" id="cd00084">
    <property type="entry name" value="HMG-box_SF"/>
    <property type="match status" value="1"/>
</dbReference>
<evidence type="ECO:0000256" key="7">
    <source>
        <dbReference type="PROSITE-ProRule" id="PRU01384"/>
    </source>
</evidence>
<dbReference type="InterPro" id="IPR013758">
    <property type="entry name" value="Topo_IIA_A/C_ab"/>
</dbReference>
<evidence type="ECO:0000256" key="1">
    <source>
        <dbReference type="ARBA" id="ARBA00008263"/>
    </source>
</evidence>
<gene>
    <name evidence="11" type="ORF">MICPUCDRAFT_52348</name>
</gene>
<dbReference type="STRING" id="564608.C1N3Z1"/>
<dbReference type="AlphaFoldDB" id="C1N3Z1"/>
<dbReference type="InterPro" id="IPR050220">
    <property type="entry name" value="Type_II_DNA_Topoisomerases"/>
</dbReference>
<feature type="compositionally biased region" description="Acidic residues" evidence="8">
    <location>
        <begin position="904"/>
        <end position="917"/>
    </location>
</feature>
<evidence type="ECO:0000256" key="6">
    <source>
        <dbReference type="PROSITE-ProRule" id="PRU00267"/>
    </source>
</evidence>
<dbReference type="GO" id="GO:0005737">
    <property type="term" value="C:cytoplasm"/>
    <property type="evidence" value="ECO:0007669"/>
    <property type="project" value="TreeGrafter"/>
</dbReference>
<dbReference type="GO" id="GO:0006265">
    <property type="term" value="P:DNA topological change"/>
    <property type="evidence" value="ECO:0007669"/>
    <property type="project" value="UniProtKB-UniRule"/>
</dbReference>
<keyword evidence="5 7" id="KW-0413">Isomerase</keyword>
<dbReference type="Gene3D" id="3.90.199.10">
    <property type="entry name" value="Topoisomerase II, domain 5"/>
    <property type="match status" value="1"/>
</dbReference>
<dbReference type="SMART" id="SM00398">
    <property type="entry name" value="HMG"/>
    <property type="match status" value="1"/>
</dbReference>
<reference evidence="11 12" key="1">
    <citation type="journal article" date="2009" name="Science">
        <title>Green evolution and dynamic adaptations revealed by genomes of the marine picoeukaryotes Micromonas.</title>
        <authorList>
            <person name="Worden A.Z."/>
            <person name="Lee J.H."/>
            <person name="Mock T."/>
            <person name="Rouze P."/>
            <person name="Simmons M.P."/>
            <person name="Aerts A.L."/>
            <person name="Allen A.E."/>
            <person name="Cuvelier M.L."/>
            <person name="Derelle E."/>
            <person name="Everett M.V."/>
            <person name="Foulon E."/>
            <person name="Grimwood J."/>
            <person name="Gundlach H."/>
            <person name="Henrissat B."/>
            <person name="Napoli C."/>
            <person name="McDonald S.M."/>
            <person name="Parker M.S."/>
            <person name="Rombauts S."/>
            <person name="Salamov A."/>
            <person name="Von Dassow P."/>
            <person name="Badger J.H."/>
            <person name="Coutinho P.M."/>
            <person name="Demir E."/>
            <person name="Dubchak I."/>
            <person name="Gentemann C."/>
            <person name="Eikrem W."/>
            <person name="Gready J.E."/>
            <person name="John U."/>
            <person name="Lanier W."/>
            <person name="Lindquist E.A."/>
            <person name="Lucas S."/>
            <person name="Mayer K.F."/>
            <person name="Moreau H."/>
            <person name="Not F."/>
            <person name="Otillar R."/>
            <person name="Panaud O."/>
            <person name="Pangilinan J."/>
            <person name="Paulsen I."/>
            <person name="Piegu B."/>
            <person name="Poliakov A."/>
            <person name="Robbens S."/>
            <person name="Schmutz J."/>
            <person name="Toulza E."/>
            <person name="Wyss T."/>
            <person name="Zelensky A."/>
            <person name="Zhou K."/>
            <person name="Armbrust E.V."/>
            <person name="Bhattacharya D."/>
            <person name="Goodenough U.W."/>
            <person name="Van de Peer Y."/>
            <person name="Grigoriev I.V."/>
        </authorList>
    </citation>
    <scope>NUCLEOTIDE SEQUENCE [LARGE SCALE GENOMIC DNA]</scope>
    <source>
        <strain evidence="11 12">CCMP1545</strain>
    </source>
</reference>
<dbReference type="GO" id="GO:0003677">
    <property type="term" value="F:DNA binding"/>
    <property type="evidence" value="ECO:0007669"/>
    <property type="project" value="UniProtKB-UniRule"/>
</dbReference>
<feature type="compositionally biased region" description="Basic and acidic residues" evidence="8">
    <location>
        <begin position="882"/>
        <end position="897"/>
    </location>
</feature>
<dbReference type="Pfam" id="PF00521">
    <property type="entry name" value="DNA_topoisoIV"/>
    <property type="match status" value="1"/>
</dbReference>
<evidence type="ECO:0000256" key="2">
    <source>
        <dbReference type="ARBA" id="ARBA00012895"/>
    </source>
</evidence>
<dbReference type="PROSITE" id="PS50118">
    <property type="entry name" value="HMG_BOX_2"/>
    <property type="match status" value="1"/>
</dbReference>
<comment type="similarity">
    <text evidence="1">Belongs to the type II topoisomerase GyrA/ParC subunit family.</text>
</comment>
<dbReference type="GO" id="GO:0005634">
    <property type="term" value="C:nucleus"/>
    <property type="evidence" value="ECO:0007669"/>
    <property type="project" value="UniProtKB-UniRule"/>
</dbReference>
<comment type="catalytic activity">
    <reaction evidence="7">
        <text>ATP-dependent breakage, passage and rejoining of double-stranded DNA.</text>
        <dbReference type="EC" id="5.6.2.2"/>
    </reaction>
</comment>
<evidence type="ECO:0000259" key="9">
    <source>
        <dbReference type="PROSITE" id="PS50118"/>
    </source>
</evidence>
<dbReference type="InterPro" id="IPR013757">
    <property type="entry name" value="Topo_IIA_A_a_sf"/>
</dbReference>
<feature type="active site" description="O-(5'-phospho-DNA)-tyrosine intermediate" evidence="7">
    <location>
        <position position="176"/>
    </location>
</feature>
<keyword evidence="4 6" id="KW-0238">DNA-binding</keyword>
<dbReference type="InterPro" id="IPR036910">
    <property type="entry name" value="HMG_box_dom_sf"/>
</dbReference>
<dbReference type="InterPro" id="IPR006691">
    <property type="entry name" value="GyrA/parC_rep"/>
</dbReference>
<dbReference type="InterPro" id="IPR013760">
    <property type="entry name" value="Topo_IIA-like_dom_sf"/>
</dbReference>
<dbReference type="InterPro" id="IPR009071">
    <property type="entry name" value="HMG_box_dom"/>
</dbReference>
<dbReference type="GO" id="GO:0005524">
    <property type="term" value="F:ATP binding"/>
    <property type="evidence" value="ECO:0007669"/>
    <property type="project" value="InterPro"/>
</dbReference>
<feature type="region of interest" description="Disordered" evidence="8">
    <location>
        <begin position="27"/>
        <end position="53"/>
    </location>
</feature>
<dbReference type="PANTHER" id="PTHR43493:SF5">
    <property type="entry name" value="DNA GYRASE SUBUNIT A, CHLOROPLASTIC_MITOCHONDRIAL"/>
    <property type="match status" value="1"/>
</dbReference>
<dbReference type="OrthoDB" id="276498at2759"/>
<dbReference type="Pfam" id="PF00505">
    <property type="entry name" value="HMG_box"/>
    <property type="match status" value="1"/>
</dbReference>
<feature type="domain" description="HMG box" evidence="9">
    <location>
        <begin position="832"/>
        <end position="895"/>
    </location>
</feature>
<dbReference type="CDD" id="cd00187">
    <property type="entry name" value="TOP4c"/>
    <property type="match status" value="1"/>
</dbReference>
<dbReference type="InterPro" id="IPR002205">
    <property type="entry name" value="Topo_IIA_dom_A"/>
</dbReference>
<keyword evidence="12" id="KW-1185">Reference proteome</keyword>
<sequence length="1082" mass="115910">MATPGIASGFASVPALDRARARVGFASSASSRARPRRPPSAPAVVAGDGDGAVDEDATNERIIDTELSVEASQSYLAYAMSVIVGRALPDVRDGLKPVHRRILYAMHELGLDSKKPFKKCARVVGEVLGKFHPHGDQSVYDALVRMAQDFSMSAQLVDGHGNFGSLDADPPAAMRYTECRLRSVAEAMLLADIDADAVDFTETFDGSQNEPSVLPARLPNILINGSTGIAVGMATSIPPHNLREVADALAVYAADPDGCTLDDLLKVMPAPDFPTSGIIMAPKEGKGFRDMYATGKGSVTLRGAAHIEEIKTSVRGKNATTKNAVIITSIPYQARSIHWSPYDRVGVVNATNKASLCGQIADLVNSRQLDGVVDVRDESDRDGMRVVVEIRRSGDPNFVREQLYTRTRLQVRVSVNLVGLIGREPKVLTLMDIMREFLEFRCESIERRARHELSKASSRLHVVEGYLAVQAAPDAVVAAIRAAKDGPEAQKTLQEAPFSLSKEQSEAVLAMPLRRLTGLEHDKLRAEEADLTAKVEQLNALLSDRALVIAAVASEAKELRDKYGVERKTLIDHSAAKLAAEVAEARRRSPPSGDGGEDVGNVAEREMAAAALYAKRMNIPLDSLDADNLIVMTGKGYIKRIDPKIFSRQNKGTIGKKGGRMRGGDQVTKVTHCNGLDTVLFFTDRGRVYAVRAYDIPQSSTTALGTPFTRVLKLAEGETITAMLPVDTASRRGSNVGEHLVMLTARGVVKKTPISEFANINRAGKRALGLQKGDRLKHVELVRDGDGIMVAGVDGMVLHFSMDSIRAQSRIGSGVKAMKFREASAGATEKKPKKPPAAHMLFAADARANAPEGTSYNMAEVSKMWRELSDEEKAPYEVKAADLKEKARRENDAEKKSAPAADGAADDGAADDDDDGDALPVLVAGMSIVPSDVVAAFELATESDEAGDDDDAGTGDEKPADECGAMVLLVTSEGQGKRISVGQFRQKGRGGLGNKAIGLEEGSRLAAMCITGVDPALREAGDAECVAEEVIIGSTAGVLNRYDVTELRPQLGRNAKGVKLMKLNDGDTVRDITLLPVDAVEL</sequence>
<proteinExistence type="inferred from homology"/>
<dbReference type="Proteomes" id="UP000001876">
    <property type="component" value="Unassembled WGS sequence"/>
</dbReference>
<dbReference type="eggNOG" id="KOG0355">
    <property type="taxonomic scope" value="Eukaryota"/>
</dbReference>
<evidence type="ECO:0000313" key="11">
    <source>
        <dbReference type="EMBL" id="EEH53519.1"/>
    </source>
</evidence>